<feature type="domain" description="Peptidase C39-like" evidence="2">
    <location>
        <begin position="203"/>
        <end position="319"/>
    </location>
</feature>
<comment type="caution">
    <text evidence="3">The sequence shown here is derived from an EMBL/GenBank/DDBJ whole genome shotgun (WGS) entry which is preliminary data.</text>
</comment>
<dbReference type="Proteomes" id="UP000322530">
    <property type="component" value="Unassembled WGS sequence"/>
</dbReference>
<dbReference type="Pfam" id="PF13529">
    <property type="entry name" value="Peptidase_C39_2"/>
    <property type="match status" value="1"/>
</dbReference>
<feature type="transmembrane region" description="Helical" evidence="1">
    <location>
        <begin position="116"/>
        <end position="134"/>
    </location>
</feature>
<keyword evidence="1" id="KW-0812">Transmembrane</keyword>
<reference evidence="3 4" key="1">
    <citation type="submission" date="2019-01" db="EMBL/GenBank/DDBJ databases">
        <title>Draft genome sequence of Dictyobacter sp. Uno17.</title>
        <authorList>
            <person name="Wang C.M."/>
            <person name="Zheng Y."/>
            <person name="Sakai Y."/>
            <person name="Abe K."/>
            <person name="Yokota A."/>
            <person name="Yabe S."/>
        </authorList>
    </citation>
    <scope>NUCLEOTIDE SEQUENCE [LARGE SCALE GENOMIC DNA]</scope>
    <source>
        <strain evidence="3 4">Uno17</strain>
    </source>
</reference>
<proteinExistence type="predicted"/>
<protein>
    <recommendedName>
        <fullName evidence="2">Peptidase C39-like domain-containing protein</fullName>
    </recommendedName>
</protein>
<dbReference type="InterPro" id="IPR039564">
    <property type="entry name" value="Peptidase_C39-like"/>
</dbReference>
<dbReference type="OrthoDB" id="151281at2"/>
<evidence type="ECO:0000256" key="1">
    <source>
        <dbReference type="SAM" id="Phobius"/>
    </source>
</evidence>
<organism evidence="3 4">
    <name type="scientific">Dictyobacter arantiisoli</name>
    <dbReference type="NCBI Taxonomy" id="2014874"/>
    <lineage>
        <taxon>Bacteria</taxon>
        <taxon>Bacillati</taxon>
        <taxon>Chloroflexota</taxon>
        <taxon>Ktedonobacteria</taxon>
        <taxon>Ktedonobacterales</taxon>
        <taxon>Dictyobacteraceae</taxon>
        <taxon>Dictyobacter</taxon>
    </lineage>
</organism>
<dbReference type="Gene3D" id="3.90.70.10">
    <property type="entry name" value="Cysteine proteinases"/>
    <property type="match status" value="1"/>
</dbReference>
<keyword evidence="4" id="KW-1185">Reference proteome</keyword>
<name>A0A5A5T8V9_9CHLR</name>
<accession>A0A5A5T8V9</accession>
<keyword evidence="1" id="KW-0472">Membrane</keyword>
<dbReference type="RefSeq" id="WP_149400851.1">
    <property type="nucleotide sequence ID" value="NZ_BIXY01000015.1"/>
</dbReference>
<evidence type="ECO:0000259" key="2">
    <source>
        <dbReference type="Pfam" id="PF13529"/>
    </source>
</evidence>
<evidence type="ECO:0000313" key="3">
    <source>
        <dbReference type="EMBL" id="GCF07842.1"/>
    </source>
</evidence>
<keyword evidence="1" id="KW-1133">Transmembrane helix</keyword>
<evidence type="ECO:0000313" key="4">
    <source>
        <dbReference type="Proteomes" id="UP000322530"/>
    </source>
</evidence>
<dbReference type="AlphaFoldDB" id="A0A5A5T8V9"/>
<gene>
    <name evidence="3" type="ORF">KDI_14060</name>
</gene>
<dbReference type="EMBL" id="BIXY01000015">
    <property type="protein sequence ID" value="GCF07842.1"/>
    <property type="molecule type" value="Genomic_DNA"/>
</dbReference>
<sequence>MTIVLVTLLAIAITLVLAGLFLSPKPQAPVQQDLPYATRNGTRVYRSVSSQAYKPEKNVRLQRTARIDTNYRPTKSYKRSLDQYGASFSSSNFAHFRSLLNVKQLISPRDGEPTPWLGICLILIAMFGLGMYSLQPLFAARSNASVISPFWTETSPGATPLATPQTASKSVDTNSPPVFTSAGASQALVRVNQMSASQYNSNDEFNTWSAAACSAASMTEVINAYKHTNYRVTDILKVESGLHQITPELGLLDANGIDATVDKFGFKAFHLQNATLDEIISIANKGRPVIVSYPPPRVEGGHILVLRGGQGNNVYMADSSLLNKAVMTRADFSYYWGGFAVVVTPK</sequence>